<accession>A0AA39TBD1</accession>
<feature type="transmembrane region" description="Helical" evidence="2">
    <location>
        <begin position="163"/>
        <end position="191"/>
    </location>
</feature>
<dbReference type="Proteomes" id="UP001175227">
    <property type="component" value="Unassembled WGS sequence"/>
</dbReference>
<gene>
    <name evidence="4" type="ORF">IW261DRAFT_1608771</name>
</gene>
<dbReference type="InterPro" id="IPR045338">
    <property type="entry name" value="DUF6535"/>
</dbReference>
<dbReference type="AlphaFoldDB" id="A0AA39TBD1"/>
<keyword evidence="5" id="KW-1185">Reference proteome</keyword>
<dbReference type="Pfam" id="PF20153">
    <property type="entry name" value="DUF6535"/>
    <property type="match status" value="1"/>
</dbReference>
<sequence length="313" mass="36072">MALPHPYHDSNGPNLPNGIPRHDPATYECSKITQKYDEGVCKDWKEEIDTLLVFAGLFSAVATAFLIDFYKWLPNTDSDAKFISTQVQKRINVYWFSGLSLALSSAFTGMLCKQWLRESDATGRTIGWKVDWIISTIPLLLEAALVLLFIGVMELLWRLEKIVAIPFVVIGAFGVLFFLFTTLEPSIQYFWVVWRRSLAPLRSQCPYKLPKAWLLVILFGRSFGWLTSIRPNILERGSAFPRLAERGPKLAKTCSSWKKYHLYWVKDNADTDASFMTGPTVEHYLGRYASWLMRHFYSPDLQTSLYRLFWNSI</sequence>
<name>A0AA39TBD1_9AGAR</name>
<feature type="region of interest" description="Disordered" evidence="1">
    <location>
        <begin position="1"/>
        <end position="20"/>
    </location>
</feature>
<evidence type="ECO:0000313" key="5">
    <source>
        <dbReference type="Proteomes" id="UP001175227"/>
    </source>
</evidence>
<comment type="caution">
    <text evidence="4">The sequence shown here is derived from an EMBL/GenBank/DDBJ whole genome shotgun (WGS) entry which is preliminary data.</text>
</comment>
<feature type="transmembrane region" description="Helical" evidence="2">
    <location>
        <begin position="51"/>
        <end position="73"/>
    </location>
</feature>
<reference evidence="4" key="1">
    <citation type="submission" date="2023-06" db="EMBL/GenBank/DDBJ databases">
        <authorList>
            <consortium name="Lawrence Berkeley National Laboratory"/>
            <person name="Ahrendt S."/>
            <person name="Sahu N."/>
            <person name="Indic B."/>
            <person name="Wong-Bajracharya J."/>
            <person name="Merenyi Z."/>
            <person name="Ke H.-M."/>
            <person name="Monk M."/>
            <person name="Kocsube S."/>
            <person name="Drula E."/>
            <person name="Lipzen A."/>
            <person name="Balint B."/>
            <person name="Henrissat B."/>
            <person name="Andreopoulos B."/>
            <person name="Martin F.M."/>
            <person name="Harder C.B."/>
            <person name="Rigling D."/>
            <person name="Ford K.L."/>
            <person name="Foster G.D."/>
            <person name="Pangilinan J."/>
            <person name="Papanicolaou A."/>
            <person name="Barry K."/>
            <person name="LaButti K."/>
            <person name="Viragh M."/>
            <person name="Koriabine M."/>
            <person name="Yan M."/>
            <person name="Riley R."/>
            <person name="Champramary S."/>
            <person name="Plett K.L."/>
            <person name="Tsai I.J."/>
            <person name="Slot J."/>
            <person name="Sipos G."/>
            <person name="Plett J."/>
            <person name="Nagy L.G."/>
            <person name="Grigoriev I.V."/>
        </authorList>
    </citation>
    <scope>NUCLEOTIDE SEQUENCE</scope>
    <source>
        <strain evidence="4">ICMP 16352</strain>
    </source>
</reference>
<feature type="transmembrane region" description="Helical" evidence="2">
    <location>
        <begin position="93"/>
        <end position="112"/>
    </location>
</feature>
<keyword evidence="2" id="KW-1133">Transmembrane helix</keyword>
<evidence type="ECO:0000313" key="4">
    <source>
        <dbReference type="EMBL" id="KAK0477791.1"/>
    </source>
</evidence>
<feature type="transmembrane region" description="Helical" evidence="2">
    <location>
        <begin position="132"/>
        <end position="157"/>
    </location>
</feature>
<evidence type="ECO:0000256" key="1">
    <source>
        <dbReference type="SAM" id="MobiDB-lite"/>
    </source>
</evidence>
<keyword evidence="2" id="KW-0812">Transmembrane</keyword>
<keyword evidence="2" id="KW-0472">Membrane</keyword>
<feature type="domain" description="DUF6535" evidence="3">
    <location>
        <begin position="31"/>
        <end position="157"/>
    </location>
</feature>
<organism evidence="4 5">
    <name type="scientific">Armillaria novae-zelandiae</name>
    <dbReference type="NCBI Taxonomy" id="153914"/>
    <lineage>
        <taxon>Eukaryota</taxon>
        <taxon>Fungi</taxon>
        <taxon>Dikarya</taxon>
        <taxon>Basidiomycota</taxon>
        <taxon>Agaricomycotina</taxon>
        <taxon>Agaricomycetes</taxon>
        <taxon>Agaricomycetidae</taxon>
        <taxon>Agaricales</taxon>
        <taxon>Marasmiineae</taxon>
        <taxon>Physalacriaceae</taxon>
        <taxon>Armillaria</taxon>
    </lineage>
</organism>
<evidence type="ECO:0000259" key="3">
    <source>
        <dbReference type="Pfam" id="PF20153"/>
    </source>
</evidence>
<proteinExistence type="predicted"/>
<evidence type="ECO:0000256" key="2">
    <source>
        <dbReference type="SAM" id="Phobius"/>
    </source>
</evidence>
<protein>
    <recommendedName>
        <fullName evidence="3">DUF6535 domain-containing protein</fullName>
    </recommendedName>
</protein>
<dbReference type="EMBL" id="JAUEPR010000015">
    <property type="protein sequence ID" value="KAK0477791.1"/>
    <property type="molecule type" value="Genomic_DNA"/>
</dbReference>